<dbReference type="AlphaFoldDB" id="A0A8J2I2S7"/>
<name>A0A8J2I2S7_9PLEO</name>
<protein>
    <submittedName>
        <fullName evidence="1">Uncharacterized protein</fullName>
    </submittedName>
</protein>
<dbReference type="Proteomes" id="UP000676310">
    <property type="component" value="Unassembled WGS sequence"/>
</dbReference>
<reference evidence="1" key="1">
    <citation type="submission" date="2021-05" db="EMBL/GenBank/DDBJ databases">
        <authorList>
            <person name="Stam R."/>
        </authorList>
    </citation>
    <scope>NUCLEOTIDE SEQUENCE</scope>
    <source>
        <strain evidence="1">CS162</strain>
    </source>
</reference>
<dbReference type="GeneID" id="67018282"/>
<proteinExistence type="predicted"/>
<comment type="caution">
    <text evidence="1">The sequence shown here is derived from an EMBL/GenBank/DDBJ whole genome shotgun (WGS) entry which is preliminary data.</text>
</comment>
<evidence type="ECO:0000313" key="2">
    <source>
        <dbReference type="Proteomes" id="UP000676310"/>
    </source>
</evidence>
<dbReference type="RefSeq" id="XP_043169954.1">
    <property type="nucleotide sequence ID" value="XM_043314019.1"/>
</dbReference>
<dbReference type="EMBL" id="CAJRGZ010000019">
    <property type="protein sequence ID" value="CAG5163274.1"/>
    <property type="molecule type" value="Genomic_DNA"/>
</dbReference>
<evidence type="ECO:0000313" key="1">
    <source>
        <dbReference type="EMBL" id="CAG5163274.1"/>
    </source>
</evidence>
<sequence length="136" mass="14946">MFAFPLATANPAQFLSGLMQPSITAKIAKDRSMLCLMGQISPKPKSVVRMEEVRMSIPVATLVDSSPTYTNDNSIDSMPTQYFRLSVLELTARSAKFLKIVVAGNKVIDASVSAILWSAHHFIVRGGWLSCEEIVR</sequence>
<keyword evidence="2" id="KW-1185">Reference proteome</keyword>
<organism evidence="1 2">
    <name type="scientific">Alternaria atra</name>
    <dbReference type="NCBI Taxonomy" id="119953"/>
    <lineage>
        <taxon>Eukaryota</taxon>
        <taxon>Fungi</taxon>
        <taxon>Dikarya</taxon>
        <taxon>Ascomycota</taxon>
        <taxon>Pezizomycotina</taxon>
        <taxon>Dothideomycetes</taxon>
        <taxon>Pleosporomycetidae</taxon>
        <taxon>Pleosporales</taxon>
        <taxon>Pleosporineae</taxon>
        <taxon>Pleosporaceae</taxon>
        <taxon>Alternaria</taxon>
        <taxon>Alternaria sect. Ulocladioides</taxon>
    </lineage>
</organism>
<gene>
    <name evidence="1" type="ORF">ALTATR162_LOCUS6398</name>
</gene>
<accession>A0A8J2I2S7</accession>